<feature type="transmembrane region" description="Helical" evidence="2">
    <location>
        <begin position="97"/>
        <end position="117"/>
    </location>
</feature>
<feature type="compositionally biased region" description="Low complexity" evidence="1">
    <location>
        <begin position="169"/>
        <end position="186"/>
    </location>
</feature>
<protein>
    <submittedName>
        <fullName evidence="3">Uncharacterized protein</fullName>
    </submittedName>
</protein>
<keyword evidence="2" id="KW-0472">Membrane</keyword>
<gene>
    <name evidence="3" type="ORF">BCR38DRAFT_440277</name>
</gene>
<keyword evidence="2" id="KW-1133">Transmembrane helix</keyword>
<dbReference type="EMBL" id="MCFJ01000010">
    <property type="protein sequence ID" value="ORY61470.1"/>
    <property type="molecule type" value="Genomic_DNA"/>
</dbReference>
<dbReference type="InParanoid" id="A0A1Y2DQE2"/>
<evidence type="ECO:0000256" key="1">
    <source>
        <dbReference type="SAM" id="MobiDB-lite"/>
    </source>
</evidence>
<proteinExistence type="predicted"/>
<organism evidence="3 4">
    <name type="scientific">Pseudomassariella vexata</name>
    <dbReference type="NCBI Taxonomy" id="1141098"/>
    <lineage>
        <taxon>Eukaryota</taxon>
        <taxon>Fungi</taxon>
        <taxon>Dikarya</taxon>
        <taxon>Ascomycota</taxon>
        <taxon>Pezizomycotina</taxon>
        <taxon>Sordariomycetes</taxon>
        <taxon>Xylariomycetidae</taxon>
        <taxon>Amphisphaeriales</taxon>
        <taxon>Pseudomassariaceae</taxon>
        <taxon>Pseudomassariella</taxon>
    </lineage>
</organism>
<dbReference type="AlphaFoldDB" id="A0A1Y2DQE2"/>
<name>A0A1Y2DQE2_9PEZI</name>
<keyword evidence="4" id="KW-1185">Reference proteome</keyword>
<reference evidence="3 4" key="1">
    <citation type="submission" date="2016-07" db="EMBL/GenBank/DDBJ databases">
        <title>Pervasive Adenine N6-methylation of Active Genes in Fungi.</title>
        <authorList>
            <consortium name="DOE Joint Genome Institute"/>
            <person name="Mondo S.J."/>
            <person name="Dannebaum R.O."/>
            <person name="Kuo R.C."/>
            <person name="Labutti K."/>
            <person name="Haridas S."/>
            <person name="Kuo A."/>
            <person name="Salamov A."/>
            <person name="Ahrendt S.R."/>
            <person name="Lipzen A."/>
            <person name="Sullivan W."/>
            <person name="Andreopoulos W.B."/>
            <person name="Clum A."/>
            <person name="Lindquist E."/>
            <person name="Daum C."/>
            <person name="Ramamoorthy G.K."/>
            <person name="Gryganskyi A."/>
            <person name="Culley D."/>
            <person name="Magnuson J.K."/>
            <person name="James T.Y."/>
            <person name="O'Malley M.A."/>
            <person name="Stajich J.E."/>
            <person name="Spatafora J.W."/>
            <person name="Visel A."/>
            <person name="Grigoriev I.V."/>
        </authorList>
    </citation>
    <scope>NUCLEOTIDE SEQUENCE [LARGE SCALE GENOMIC DNA]</scope>
    <source>
        <strain evidence="3 4">CBS 129021</strain>
    </source>
</reference>
<evidence type="ECO:0000313" key="3">
    <source>
        <dbReference type="EMBL" id="ORY61470.1"/>
    </source>
</evidence>
<evidence type="ECO:0000313" key="4">
    <source>
        <dbReference type="Proteomes" id="UP000193689"/>
    </source>
</evidence>
<dbReference type="GeneID" id="63776903"/>
<dbReference type="Proteomes" id="UP000193689">
    <property type="component" value="Unassembled WGS sequence"/>
</dbReference>
<evidence type="ECO:0000256" key="2">
    <source>
        <dbReference type="SAM" id="Phobius"/>
    </source>
</evidence>
<keyword evidence="2" id="KW-0812">Transmembrane</keyword>
<sequence>MSFGWESLSSCSSCSAFSSLLSGLVDMLPEPSASIAESSVTKSGLRCPSLPTAAGHLVFAIARTPSDESWAWIPCPRSHLTMDAPWASRSQRLFTTLLVPILVVDVLLTVSTIVLVVPEASSIPMLSLSLLDFLVLFPDTMTALALLEATPLSSRRAPSRPVADHGRWTRTPTPSKTPTITTLMTP</sequence>
<feature type="transmembrane region" description="Helical" evidence="2">
    <location>
        <begin position="123"/>
        <end position="147"/>
    </location>
</feature>
<accession>A0A1Y2DQE2</accession>
<dbReference type="RefSeq" id="XP_040713547.1">
    <property type="nucleotide sequence ID" value="XM_040860691.1"/>
</dbReference>
<feature type="region of interest" description="Disordered" evidence="1">
    <location>
        <begin position="155"/>
        <end position="186"/>
    </location>
</feature>
<comment type="caution">
    <text evidence="3">The sequence shown here is derived from an EMBL/GenBank/DDBJ whole genome shotgun (WGS) entry which is preliminary data.</text>
</comment>